<keyword evidence="3" id="KW-1185">Reference proteome</keyword>
<evidence type="ECO:0000313" key="3">
    <source>
        <dbReference type="Proteomes" id="UP000224634"/>
    </source>
</evidence>
<dbReference type="GO" id="GO:0016491">
    <property type="term" value="F:oxidoreductase activity"/>
    <property type="evidence" value="ECO:0007669"/>
    <property type="project" value="UniProtKB-KW"/>
</dbReference>
<evidence type="ECO:0000256" key="1">
    <source>
        <dbReference type="ARBA" id="ARBA00023002"/>
    </source>
</evidence>
<dbReference type="PANTHER" id="PTHR35870">
    <property type="entry name" value="PROTEIN, PUTATIVE (AFU_ORTHOLOGUE AFUA_5G03330)-RELATED"/>
    <property type="match status" value="1"/>
</dbReference>
<dbReference type="AlphaFoldDB" id="A0A2B7Y8L6"/>
<proteinExistence type="predicted"/>
<dbReference type="Proteomes" id="UP000224634">
    <property type="component" value="Unassembled WGS sequence"/>
</dbReference>
<keyword evidence="1" id="KW-0560">Oxidoreductase</keyword>
<accession>A0A2B7Y8L6</accession>
<dbReference type="STRING" id="1447883.A0A2B7Y8L6"/>
<sequence length="419" mass="48093">MFSQFSSLTSSIRDFLYENLEDAGHEDRINLPSVEIHEVETAPHKAGRTLKHLLKLNHANYSILYHDLAFHNHMPHLLTSGYLLGGDSDHLNKLYEVESKDLEEWVDSPGEIPEEDWREYLGKKEYQRAFVDFFEDELVRYGYDWEKVVGKYLYSGKQPLINSLLEGLGHPLIHLGYAFEISNREVAMEALAMAATGYGDLHKFFDEPSYVEEVNSITPKYSTTSPLEILNRIHADKRFNGIFKHPGAENINILLRDYKPLVIAHWNAWNIIDPKRQFEDSQHAAAAVFTASTAKPNDFFLVHLLTSSHAVRILLPFVPARFHVSLVRQWFLLTIAVYIAQLRPEIKPDTIKNHDLKGRNWAWVDEQGVRGKRASSVHYIKALRALKEAANTWGDEDEFYLKAAVKFADQFDGWGGFGP</sequence>
<dbReference type="PANTHER" id="PTHR35870:SF6">
    <property type="entry name" value="MGS207 PROTEIN"/>
    <property type="match status" value="1"/>
</dbReference>
<reference evidence="2 3" key="1">
    <citation type="submission" date="2017-10" db="EMBL/GenBank/DDBJ databases">
        <title>Comparative genomics in systemic dimorphic fungi from Ajellomycetaceae.</title>
        <authorList>
            <person name="Munoz J.F."/>
            <person name="Mcewen J.G."/>
            <person name="Clay O.K."/>
            <person name="Cuomo C.A."/>
        </authorList>
    </citation>
    <scope>NUCLEOTIDE SEQUENCE [LARGE SCALE GENOMIC DNA]</scope>
    <source>
        <strain evidence="2 3">UAMH7299</strain>
    </source>
</reference>
<dbReference type="EMBL" id="PDNA01000067">
    <property type="protein sequence ID" value="PGH17222.1"/>
    <property type="molecule type" value="Genomic_DNA"/>
</dbReference>
<dbReference type="Pfam" id="PF14027">
    <property type="entry name" value="Questin_oxidase"/>
    <property type="match status" value="1"/>
</dbReference>
<comment type="caution">
    <text evidence="2">The sequence shown here is derived from an EMBL/GenBank/DDBJ whole genome shotgun (WGS) entry which is preliminary data.</text>
</comment>
<organism evidence="2 3">
    <name type="scientific">Polytolypa hystricis (strain UAMH7299)</name>
    <dbReference type="NCBI Taxonomy" id="1447883"/>
    <lineage>
        <taxon>Eukaryota</taxon>
        <taxon>Fungi</taxon>
        <taxon>Dikarya</taxon>
        <taxon>Ascomycota</taxon>
        <taxon>Pezizomycotina</taxon>
        <taxon>Eurotiomycetes</taxon>
        <taxon>Eurotiomycetidae</taxon>
        <taxon>Onygenales</taxon>
        <taxon>Onygenales incertae sedis</taxon>
        <taxon>Polytolypa</taxon>
    </lineage>
</organism>
<name>A0A2B7Y8L6_POLH7</name>
<evidence type="ECO:0008006" key="4">
    <source>
        <dbReference type="Google" id="ProtNLM"/>
    </source>
</evidence>
<protein>
    <recommendedName>
        <fullName evidence="4">MGS207 protein</fullName>
    </recommendedName>
</protein>
<dbReference type="InterPro" id="IPR025337">
    <property type="entry name" value="Questin_oxidase-like"/>
</dbReference>
<gene>
    <name evidence="2" type="ORF">AJ80_04931</name>
</gene>
<dbReference type="OrthoDB" id="10265971at2759"/>
<evidence type="ECO:0000313" key="2">
    <source>
        <dbReference type="EMBL" id="PGH17222.1"/>
    </source>
</evidence>